<dbReference type="EMBL" id="CANL01000037">
    <property type="protein sequence ID" value="CCM64579.1"/>
    <property type="molecule type" value="Genomic_DNA"/>
</dbReference>
<comment type="cofactor">
    <cofactor evidence="1 19">
        <name>Mg(2+)</name>
        <dbReference type="ChEBI" id="CHEBI:18420"/>
    </cofactor>
</comment>
<dbReference type="GO" id="GO:0051073">
    <property type="term" value="F:adenosylcobinamide-GDP ribazoletransferase activity"/>
    <property type="evidence" value="ECO:0007669"/>
    <property type="project" value="UniProtKB-UniRule"/>
</dbReference>
<evidence type="ECO:0000256" key="13">
    <source>
        <dbReference type="ARBA" id="ARBA00023136"/>
    </source>
</evidence>
<gene>
    <name evidence="19" type="primary">cobS</name>
    <name evidence="20" type="ORF">BN381_420008</name>
</gene>
<comment type="subcellular location">
    <subcellularLocation>
        <location evidence="2 19">Cell membrane</location>
        <topology evidence="2 19">Multi-pass membrane protein</topology>
    </subcellularLocation>
</comment>
<evidence type="ECO:0000256" key="7">
    <source>
        <dbReference type="ARBA" id="ARBA00022475"/>
    </source>
</evidence>
<comment type="catalytic activity">
    <reaction evidence="17 19">
        <text>alpha-ribazole + adenosylcob(III)inamide-GDP = adenosylcob(III)alamin + GMP + H(+)</text>
        <dbReference type="Rhea" id="RHEA:16049"/>
        <dbReference type="ChEBI" id="CHEBI:10329"/>
        <dbReference type="ChEBI" id="CHEBI:15378"/>
        <dbReference type="ChEBI" id="CHEBI:18408"/>
        <dbReference type="ChEBI" id="CHEBI:58115"/>
        <dbReference type="ChEBI" id="CHEBI:60487"/>
        <dbReference type="EC" id="2.7.8.26"/>
    </reaction>
</comment>
<dbReference type="Pfam" id="PF02654">
    <property type="entry name" value="CobS"/>
    <property type="match status" value="1"/>
</dbReference>
<evidence type="ECO:0000256" key="3">
    <source>
        <dbReference type="ARBA" id="ARBA00004663"/>
    </source>
</evidence>
<dbReference type="PANTHER" id="PTHR34148:SF1">
    <property type="entry name" value="ADENOSYLCOBINAMIDE-GDP RIBAZOLETRANSFERASE"/>
    <property type="match status" value="1"/>
</dbReference>
<keyword evidence="11 19" id="KW-0460">Magnesium</keyword>
<evidence type="ECO:0000256" key="10">
    <source>
        <dbReference type="ARBA" id="ARBA00022692"/>
    </source>
</evidence>
<name>R4Z0W4_9ACTN</name>
<dbReference type="NCBIfam" id="TIGR00317">
    <property type="entry name" value="cobS"/>
    <property type="match status" value="1"/>
</dbReference>
<dbReference type="HAMAP" id="MF_00719">
    <property type="entry name" value="CobS"/>
    <property type="match status" value="1"/>
</dbReference>
<evidence type="ECO:0000256" key="16">
    <source>
        <dbReference type="ARBA" id="ARBA00032853"/>
    </source>
</evidence>
<sequence>MSPTGPRRWAHLAAVAMQFLTRIPVRLTSVSDDDLRGSQAFFPLVGAVVAAVGIAVRAGLQPLVGAAPATVTAVAAAVVVTGAFHEDGLADTADGLWGGWTPERRIEIMRDSRVGTYGAVTLIASLLYQVMLLAQLPLATFATVMLAGHVIGRAAGVALAASLAPVSDQGLGAKVAGRGGTATAVLCSSAAVATAVLAAGWWFWAPLVAGAVVIVATRALARAKLGGLTGDVLGAVTQATMLAVMTVLVALWRHGW</sequence>
<dbReference type="PANTHER" id="PTHR34148">
    <property type="entry name" value="ADENOSYLCOBINAMIDE-GDP RIBAZOLETRANSFERASE"/>
    <property type="match status" value="1"/>
</dbReference>
<evidence type="ECO:0000256" key="8">
    <source>
        <dbReference type="ARBA" id="ARBA00022573"/>
    </source>
</evidence>
<keyword evidence="13 19" id="KW-0472">Membrane</keyword>
<evidence type="ECO:0000256" key="19">
    <source>
        <dbReference type="HAMAP-Rule" id="MF_00719"/>
    </source>
</evidence>
<evidence type="ECO:0000256" key="15">
    <source>
        <dbReference type="ARBA" id="ARBA00032605"/>
    </source>
</evidence>
<comment type="catalytic activity">
    <reaction evidence="18 19">
        <text>alpha-ribazole 5'-phosphate + adenosylcob(III)inamide-GDP = adenosylcob(III)alamin 5'-phosphate + GMP + H(+)</text>
        <dbReference type="Rhea" id="RHEA:23560"/>
        <dbReference type="ChEBI" id="CHEBI:15378"/>
        <dbReference type="ChEBI" id="CHEBI:57918"/>
        <dbReference type="ChEBI" id="CHEBI:58115"/>
        <dbReference type="ChEBI" id="CHEBI:60487"/>
        <dbReference type="ChEBI" id="CHEBI:60493"/>
        <dbReference type="EC" id="2.7.8.26"/>
    </reaction>
</comment>
<dbReference type="GO" id="GO:0009236">
    <property type="term" value="P:cobalamin biosynthetic process"/>
    <property type="evidence" value="ECO:0007669"/>
    <property type="project" value="UniProtKB-UniRule"/>
</dbReference>
<accession>R4Z0W4</accession>
<keyword evidence="21" id="KW-1185">Reference proteome</keyword>
<dbReference type="InterPro" id="IPR003805">
    <property type="entry name" value="CobS"/>
</dbReference>
<dbReference type="Proteomes" id="UP000018291">
    <property type="component" value="Unassembled WGS sequence"/>
</dbReference>
<dbReference type="HOGENOM" id="CLU_057426_1_0_11"/>
<organism evidence="20 21">
    <name type="scientific">Candidatus Neomicrothrix parvicella RN1</name>
    <dbReference type="NCBI Taxonomy" id="1229780"/>
    <lineage>
        <taxon>Bacteria</taxon>
        <taxon>Bacillati</taxon>
        <taxon>Actinomycetota</taxon>
        <taxon>Acidimicrobiia</taxon>
        <taxon>Acidimicrobiales</taxon>
        <taxon>Microthrixaceae</taxon>
        <taxon>Candidatus Neomicrothrix</taxon>
    </lineage>
</organism>
<feature type="transmembrane region" description="Helical" evidence="19">
    <location>
        <begin position="175"/>
        <end position="195"/>
    </location>
</feature>
<feature type="transmembrane region" description="Helical" evidence="19">
    <location>
        <begin position="114"/>
        <end position="134"/>
    </location>
</feature>
<feature type="transmembrane region" description="Helical" evidence="19">
    <location>
        <begin position="232"/>
        <end position="252"/>
    </location>
</feature>
<keyword evidence="7 19" id="KW-1003">Cell membrane</keyword>
<evidence type="ECO:0000256" key="9">
    <source>
        <dbReference type="ARBA" id="ARBA00022679"/>
    </source>
</evidence>
<dbReference type="GO" id="GO:0008818">
    <property type="term" value="F:cobalamin 5'-phosphate synthase activity"/>
    <property type="evidence" value="ECO:0007669"/>
    <property type="project" value="UniProtKB-UniRule"/>
</dbReference>
<evidence type="ECO:0000256" key="14">
    <source>
        <dbReference type="ARBA" id="ARBA00025228"/>
    </source>
</evidence>
<proteinExistence type="inferred from homology"/>
<dbReference type="eggNOG" id="COG0368">
    <property type="taxonomic scope" value="Bacteria"/>
</dbReference>
<dbReference type="AlphaFoldDB" id="R4Z0W4"/>
<comment type="similarity">
    <text evidence="4 19">Belongs to the CobS family.</text>
</comment>
<dbReference type="RefSeq" id="WP_012228771.1">
    <property type="nucleotide sequence ID" value="NZ_HG422565.1"/>
</dbReference>
<evidence type="ECO:0000256" key="17">
    <source>
        <dbReference type="ARBA" id="ARBA00048623"/>
    </source>
</evidence>
<evidence type="ECO:0000256" key="5">
    <source>
        <dbReference type="ARBA" id="ARBA00013200"/>
    </source>
</evidence>
<comment type="pathway">
    <text evidence="3 19">Cofactor biosynthesis; adenosylcobalamin biosynthesis; adenosylcobalamin from cob(II)yrinate a,c-diamide: step 7/7.</text>
</comment>
<evidence type="ECO:0000256" key="4">
    <source>
        <dbReference type="ARBA" id="ARBA00010561"/>
    </source>
</evidence>
<dbReference type="STRING" id="1229780.BN381_420008"/>
<evidence type="ECO:0000313" key="20">
    <source>
        <dbReference type="EMBL" id="CCM64579.1"/>
    </source>
</evidence>
<feature type="transmembrane region" description="Helical" evidence="19">
    <location>
        <begin position="140"/>
        <end position="163"/>
    </location>
</feature>
<dbReference type="EC" id="2.7.8.26" evidence="5 19"/>
<protein>
    <recommendedName>
        <fullName evidence="6 19">Adenosylcobinamide-GDP ribazoletransferase</fullName>
        <ecNumber evidence="5 19">2.7.8.26</ecNumber>
    </recommendedName>
    <alternativeName>
        <fullName evidence="16 19">Cobalamin synthase</fullName>
    </alternativeName>
    <alternativeName>
        <fullName evidence="15 19">Cobalamin-5'-phosphate synthase</fullName>
    </alternativeName>
</protein>
<feature type="transmembrane region" description="Helical" evidence="19">
    <location>
        <begin position="40"/>
        <end position="60"/>
    </location>
</feature>
<keyword evidence="12 19" id="KW-1133">Transmembrane helix</keyword>
<keyword evidence="9 19" id="KW-0808">Transferase</keyword>
<reference evidence="20 21" key="1">
    <citation type="journal article" date="2013" name="ISME J.">
        <title>Metabolic model for the filamentous 'Candidatus Microthrix parvicella' based on genomic and metagenomic analyses.</title>
        <authorList>
            <person name="Jon McIlroy S."/>
            <person name="Kristiansen R."/>
            <person name="Albertsen M."/>
            <person name="Michael Karst S."/>
            <person name="Rossetti S."/>
            <person name="Lund Nielsen J."/>
            <person name="Tandoi V."/>
            <person name="James Seviour R."/>
            <person name="Nielsen P.H."/>
        </authorList>
    </citation>
    <scope>NUCLEOTIDE SEQUENCE [LARGE SCALE GENOMIC DNA]</scope>
    <source>
        <strain evidence="20 21">RN1</strain>
    </source>
</reference>
<feature type="transmembrane region" description="Helical" evidence="19">
    <location>
        <begin position="201"/>
        <end position="220"/>
    </location>
</feature>
<comment type="function">
    <text evidence="14 19">Joins adenosylcobinamide-GDP and alpha-ribazole to generate adenosylcobalamin (Ado-cobalamin). Also synthesizes adenosylcobalamin 5'-phosphate from adenosylcobinamide-GDP and alpha-ribazole 5'-phosphate.</text>
</comment>
<keyword evidence="10 19" id="KW-0812">Transmembrane</keyword>
<dbReference type="GO" id="GO:0005886">
    <property type="term" value="C:plasma membrane"/>
    <property type="evidence" value="ECO:0007669"/>
    <property type="project" value="UniProtKB-SubCell"/>
</dbReference>
<evidence type="ECO:0000313" key="21">
    <source>
        <dbReference type="Proteomes" id="UP000018291"/>
    </source>
</evidence>
<evidence type="ECO:0000256" key="1">
    <source>
        <dbReference type="ARBA" id="ARBA00001946"/>
    </source>
</evidence>
<evidence type="ECO:0000256" key="6">
    <source>
        <dbReference type="ARBA" id="ARBA00015850"/>
    </source>
</evidence>
<keyword evidence="8 19" id="KW-0169">Cobalamin biosynthesis</keyword>
<comment type="caution">
    <text evidence="20">The sequence shown here is derived from an EMBL/GenBank/DDBJ whole genome shotgun (WGS) entry which is preliminary data.</text>
</comment>
<evidence type="ECO:0000256" key="11">
    <source>
        <dbReference type="ARBA" id="ARBA00022842"/>
    </source>
</evidence>
<evidence type="ECO:0000256" key="18">
    <source>
        <dbReference type="ARBA" id="ARBA00049504"/>
    </source>
</evidence>
<evidence type="ECO:0000256" key="12">
    <source>
        <dbReference type="ARBA" id="ARBA00022989"/>
    </source>
</evidence>
<evidence type="ECO:0000256" key="2">
    <source>
        <dbReference type="ARBA" id="ARBA00004651"/>
    </source>
</evidence>
<dbReference type="UniPathway" id="UPA00148">
    <property type="reaction ID" value="UER00238"/>
</dbReference>